<dbReference type="PATRIC" id="fig|161398.10.peg.3448"/>
<name>A0A0S2K745_9GAMM</name>
<keyword evidence="3" id="KW-1185">Reference proteome</keyword>
<dbReference type="Proteomes" id="UP000061457">
    <property type="component" value="Chromosome I"/>
</dbReference>
<feature type="chain" id="PRO_5006601178" description="DUF1496 domain-containing protein" evidence="1">
    <location>
        <begin position="19"/>
        <end position="76"/>
    </location>
</feature>
<dbReference type="InterPro" id="IPR009971">
    <property type="entry name" value="DUF1496"/>
</dbReference>
<accession>A0A0S2K745</accession>
<keyword evidence="1" id="KW-0732">Signal</keyword>
<sequence>MNKCVFAMVFLIPVMSFASDQDISESSSDKAQKVYDSTQFCYYADKEFSEGARHYIGDVVQLCTKREDNTLYWKTL</sequence>
<feature type="signal peptide" evidence="1">
    <location>
        <begin position="1"/>
        <end position="18"/>
    </location>
</feature>
<evidence type="ECO:0000313" key="3">
    <source>
        <dbReference type="Proteomes" id="UP000061457"/>
    </source>
</evidence>
<reference evidence="2 3" key="1">
    <citation type="submission" date="2015-11" db="EMBL/GenBank/DDBJ databases">
        <authorList>
            <person name="Zhang Y."/>
            <person name="Guo Z."/>
        </authorList>
    </citation>
    <scope>NUCLEOTIDE SEQUENCE [LARGE SCALE GENOMIC DNA]</scope>
    <source>
        <strain evidence="2 3">KCTC 12086</strain>
    </source>
</reference>
<dbReference type="OrthoDB" id="9805316at2"/>
<protein>
    <recommendedName>
        <fullName evidence="4">DUF1496 domain-containing protein</fullName>
    </recommendedName>
</protein>
<evidence type="ECO:0008006" key="4">
    <source>
        <dbReference type="Google" id="ProtNLM"/>
    </source>
</evidence>
<dbReference type="AlphaFoldDB" id="A0A0S2K745"/>
<dbReference type="Pfam" id="PF07383">
    <property type="entry name" value="DUF1496"/>
    <property type="match status" value="1"/>
</dbReference>
<dbReference type="KEGG" id="pphe:PP2015_3384"/>
<dbReference type="RefSeq" id="WP_058031493.1">
    <property type="nucleotide sequence ID" value="NZ_CP013187.1"/>
</dbReference>
<organism evidence="2 3">
    <name type="scientific">Pseudoalteromonas phenolica</name>
    <dbReference type="NCBI Taxonomy" id="161398"/>
    <lineage>
        <taxon>Bacteria</taxon>
        <taxon>Pseudomonadati</taxon>
        <taxon>Pseudomonadota</taxon>
        <taxon>Gammaproteobacteria</taxon>
        <taxon>Alteromonadales</taxon>
        <taxon>Pseudoalteromonadaceae</taxon>
        <taxon>Pseudoalteromonas</taxon>
    </lineage>
</organism>
<evidence type="ECO:0000256" key="1">
    <source>
        <dbReference type="SAM" id="SignalP"/>
    </source>
</evidence>
<proteinExistence type="predicted"/>
<gene>
    <name evidence="2" type="ORF">PP2015_3384</name>
</gene>
<evidence type="ECO:0000313" key="2">
    <source>
        <dbReference type="EMBL" id="ALO43859.1"/>
    </source>
</evidence>
<dbReference type="EMBL" id="CP013187">
    <property type="protein sequence ID" value="ALO43859.1"/>
    <property type="molecule type" value="Genomic_DNA"/>
</dbReference>